<reference evidence="2 3" key="1">
    <citation type="journal article" date="2019" name="Plant Biotechnol. J.">
        <title>The red bayberry genome and genetic basis of sex determination.</title>
        <authorList>
            <person name="Jia H.M."/>
            <person name="Jia H.J."/>
            <person name="Cai Q.L."/>
            <person name="Wang Y."/>
            <person name="Zhao H.B."/>
            <person name="Yang W.F."/>
            <person name="Wang G.Y."/>
            <person name="Li Y.H."/>
            <person name="Zhan D.L."/>
            <person name="Shen Y.T."/>
            <person name="Niu Q.F."/>
            <person name="Chang L."/>
            <person name="Qiu J."/>
            <person name="Zhao L."/>
            <person name="Xie H.B."/>
            <person name="Fu W.Y."/>
            <person name="Jin J."/>
            <person name="Li X.W."/>
            <person name="Jiao Y."/>
            <person name="Zhou C.C."/>
            <person name="Tu T."/>
            <person name="Chai C.Y."/>
            <person name="Gao J.L."/>
            <person name="Fan L.J."/>
            <person name="van de Weg E."/>
            <person name="Wang J.Y."/>
            <person name="Gao Z.S."/>
        </authorList>
    </citation>
    <scope>NUCLEOTIDE SEQUENCE [LARGE SCALE GENOMIC DNA]</scope>
    <source>
        <tissue evidence="2">Leaves</tissue>
    </source>
</reference>
<feature type="region of interest" description="Disordered" evidence="1">
    <location>
        <begin position="72"/>
        <end position="110"/>
    </location>
</feature>
<dbReference type="OrthoDB" id="1920930at2759"/>
<evidence type="ECO:0000256" key="1">
    <source>
        <dbReference type="SAM" id="MobiDB-lite"/>
    </source>
</evidence>
<evidence type="ECO:0008006" key="4">
    <source>
        <dbReference type="Google" id="ProtNLM"/>
    </source>
</evidence>
<name>A0A6A1WE04_9ROSI</name>
<comment type="caution">
    <text evidence="2">The sequence shown here is derived from an EMBL/GenBank/DDBJ whole genome shotgun (WGS) entry which is preliminary data.</text>
</comment>
<evidence type="ECO:0000313" key="3">
    <source>
        <dbReference type="Proteomes" id="UP000516437"/>
    </source>
</evidence>
<gene>
    <name evidence="2" type="ORF">CJ030_MR2G016867</name>
</gene>
<feature type="compositionally biased region" description="Basic residues" evidence="1">
    <location>
        <begin position="85"/>
        <end position="96"/>
    </location>
</feature>
<keyword evidence="3" id="KW-1185">Reference proteome</keyword>
<accession>A0A6A1WE04</accession>
<organism evidence="2 3">
    <name type="scientific">Morella rubra</name>
    <name type="common">Chinese bayberry</name>
    <dbReference type="NCBI Taxonomy" id="262757"/>
    <lineage>
        <taxon>Eukaryota</taxon>
        <taxon>Viridiplantae</taxon>
        <taxon>Streptophyta</taxon>
        <taxon>Embryophyta</taxon>
        <taxon>Tracheophyta</taxon>
        <taxon>Spermatophyta</taxon>
        <taxon>Magnoliopsida</taxon>
        <taxon>eudicotyledons</taxon>
        <taxon>Gunneridae</taxon>
        <taxon>Pentapetalae</taxon>
        <taxon>rosids</taxon>
        <taxon>fabids</taxon>
        <taxon>Fagales</taxon>
        <taxon>Myricaceae</taxon>
        <taxon>Morella</taxon>
    </lineage>
</organism>
<sequence>MIVLTVDKIAHVLKEETPQLALADATQEQRVVFEKWHEADELARCYILASMSNILQAAEKLIKKEKGSLRIMDKSKGSSTSGIKPKGKKFKKKKRSQPSSKAKKEDKSELDKKAKGNCFHCGKLGHRNCRLYLASLKQKKPAEGMLVIEMNLID</sequence>
<dbReference type="EMBL" id="RXIC02000020">
    <property type="protein sequence ID" value="KAB1223499.1"/>
    <property type="molecule type" value="Genomic_DNA"/>
</dbReference>
<protein>
    <recommendedName>
        <fullName evidence="4">CCHC-type domain-containing protein</fullName>
    </recommendedName>
</protein>
<proteinExistence type="predicted"/>
<dbReference type="AlphaFoldDB" id="A0A6A1WE04"/>
<evidence type="ECO:0000313" key="2">
    <source>
        <dbReference type="EMBL" id="KAB1223499.1"/>
    </source>
</evidence>
<dbReference type="Proteomes" id="UP000516437">
    <property type="component" value="Chromosome 2"/>
</dbReference>